<keyword evidence="1" id="KW-0812">Transmembrane</keyword>
<comment type="caution">
    <text evidence="2">The sequence shown here is derived from an EMBL/GenBank/DDBJ whole genome shotgun (WGS) entry which is preliminary data.</text>
</comment>
<gene>
    <name evidence="2" type="ORF">LCGC14_1344090</name>
</gene>
<name>A0A0F9KZ12_9ZZZZ</name>
<organism evidence="2">
    <name type="scientific">marine sediment metagenome</name>
    <dbReference type="NCBI Taxonomy" id="412755"/>
    <lineage>
        <taxon>unclassified sequences</taxon>
        <taxon>metagenomes</taxon>
        <taxon>ecological metagenomes</taxon>
    </lineage>
</organism>
<evidence type="ECO:0000256" key="1">
    <source>
        <dbReference type="SAM" id="Phobius"/>
    </source>
</evidence>
<feature type="transmembrane region" description="Helical" evidence="1">
    <location>
        <begin position="43"/>
        <end position="59"/>
    </location>
</feature>
<dbReference type="EMBL" id="LAZR01008246">
    <property type="protein sequence ID" value="KKM80016.1"/>
    <property type="molecule type" value="Genomic_DNA"/>
</dbReference>
<reference evidence="2" key="1">
    <citation type="journal article" date="2015" name="Nature">
        <title>Complex archaea that bridge the gap between prokaryotes and eukaryotes.</title>
        <authorList>
            <person name="Spang A."/>
            <person name="Saw J.H."/>
            <person name="Jorgensen S.L."/>
            <person name="Zaremba-Niedzwiedzka K."/>
            <person name="Martijn J."/>
            <person name="Lind A.E."/>
            <person name="van Eijk R."/>
            <person name="Schleper C."/>
            <person name="Guy L."/>
            <person name="Ettema T.J."/>
        </authorList>
    </citation>
    <scope>NUCLEOTIDE SEQUENCE</scope>
</reference>
<dbReference type="AlphaFoldDB" id="A0A0F9KZ12"/>
<evidence type="ECO:0000313" key="2">
    <source>
        <dbReference type="EMBL" id="KKM80016.1"/>
    </source>
</evidence>
<keyword evidence="1" id="KW-0472">Membrane</keyword>
<accession>A0A0F9KZ12</accession>
<sequence>MANTLLSLRQFLTKFLVLNFKVSNSVFKDCDLFMLIIRNKLKVLYSVVVSILSALDIFFPCDELSHF</sequence>
<keyword evidence="1" id="KW-1133">Transmembrane helix</keyword>
<protein>
    <submittedName>
        <fullName evidence="2">Uncharacterized protein</fullName>
    </submittedName>
</protein>
<proteinExistence type="predicted"/>